<dbReference type="NCBIfam" id="TIGR00374">
    <property type="entry name" value="flippase-like domain"/>
    <property type="match status" value="1"/>
</dbReference>
<reference evidence="7 8" key="1">
    <citation type="submission" date="2017-02" db="EMBL/GenBank/DDBJ databases">
        <title>Whole genome sequencing of Metallibacterium scheffleri DSM 24874 (T).</title>
        <authorList>
            <person name="Kumar S."/>
            <person name="Patil P."/>
            <person name="Patil P.B."/>
        </authorList>
    </citation>
    <scope>NUCLEOTIDE SEQUENCE [LARGE SCALE GENOMIC DNA]</scope>
    <source>
        <strain evidence="7 8">DSM 24874</strain>
    </source>
</reference>
<dbReference type="EMBL" id="MWQO01000011">
    <property type="protein sequence ID" value="THD11530.1"/>
    <property type="molecule type" value="Genomic_DNA"/>
</dbReference>
<feature type="transmembrane region" description="Helical" evidence="6">
    <location>
        <begin position="248"/>
        <end position="268"/>
    </location>
</feature>
<gene>
    <name evidence="7" type="ORF">B1806_03105</name>
</gene>
<evidence type="ECO:0000313" key="7">
    <source>
        <dbReference type="EMBL" id="THD11530.1"/>
    </source>
</evidence>
<evidence type="ECO:0000256" key="2">
    <source>
        <dbReference type="ARBA" id="ARBA00022475"/>
    </source>
</evidence>
<keyword evidence="3 6" id="KW-0812">Transmembrane</keyword>
<evidence type="ECO:0000256" key="3">
    <source>
        <dbReference type="ARBA" id="ARBA00022692"/>
    </source>
</evidence>
<feature type="transmembrane region" description="Helical" evidence="6">
    <location>
        <begin position="311"/>
        <end position="331"/>
    </location>
</feature>
<dbReference type="PANTHER" id="PTHR37693:SF1">
    <property type="entry name" value="INTEGRAL MEMBRANE PROTEIN"/>
    <property type="match status" value="1"/>
</dbReference>
<protein>
    <recommendedName>
        <fullName evidence="9">TIGR00374 family protein</fullName>
    </recommendedName>
</protein>
<feature type="transmembrane region" description="Helical" evidence="6">
    <location>
        <begin position="58"/>
        <end position="76"/>
    </location>
</feature>
<name>A0A4S3KRC2_9GAMM</name>
<feature type="transmembrane region" description="Helical" evidence="6">
    <location>
        <begin position="175"/>
        <end position="202"/>
    </location>
</feature>
<dbReference type="Pfam" id="PF03706">
    <property type="entry name" value="LPG_synthase_TM"/>
    <property type="match status" value="1"/>
</dbReference>
<feature type="transmembrane region" description="Helical" evidence="6">
    <location>
        <begin position="144"/>
        <end position="163"/>
    </location>
</feature>
<evidence type="ECO:0000313" key="8">
    <source>
        <dbReference type="Proteomes" id="UP000307749"/>
    </source>
</evidence>
<feature type="transmembrane region" description="Helical" evidence="6">
    <location>
        <begin position="280"/>
        <end position="299"/>
    </location>
</feature>
<evidence type="ECO:0000256" key="5">
    <source>
        <dbReference type="ARBA" id="ARBA00023136"/>
    </source>
</evidence>
<dbReference type="GO" id="GO:0005886">
    <property type="term" value="C:plasma membrane"/>
    <property type="evidence" value="ECO:0007669"/>
    <property type="project" value="UniProtKB-SubCell"/>
</dbReference>
<evidence type="ECO:0000256" key="6">
    <source>
        <dbReference type="SAM" id="Phobius"/>
    </source>
</evidence>
<dbReference type="AlphaFoldDB" id="A0A4S3KRC2"/>
<dbReference type="STRING" id="993689.GCA_002077135_01097"/>
<proteinExistence type="predicted"/>
<evidence type="ECO:0008006" key="9">
    <source>
        <dbReference type="Google" id="ProtNLM"/>
    </source>
</evidence>
<dbReference type="InterPro" id="IPR022791">
    <property type="entry name" value="L-PG_synthase/AglD"/>
</dbReference>
<feature type="transmembrane region" description="Helical" evidence="6">
    <location>
        <begin position="26"/>
        <end position="46"/>
    </location>
</feature>
<keyword evidence="4 6" id="KW-1133">Transmembrane helix</keyword>
<dbReference type="Proteomes" id="UP000307749">
    <property type="component" value="Unassembled WGS sequence"/>
</dbReference>
<organism evidence="7 8">
    <name type="scientific">Metallibacterium scheffleri</name>
    <dbReference type="NCBI Taxonomy" id="993689"/>
    <lineage>
        <taxon>Bacteria</taxon>
        <taxon>Pseudomonadati</taxon>
        <taxon>Pseudomonadota</taxon>
        <taxon>Gammaproteobacteria</taxon>
        <taxon>Lysobacterales</taxon>
        <taxon>Rhodanobacteraceae</taxon>
        <taxon>Metallibacterium</taxon>
    </lineage>
</organism>
<comment type="caution">
    <text evidence="7">The sequence shown here is derived from an EMBL/GenBank/DDBJ whole genome shotgun (WGS) entry which is preliminary data.</text>
</comment>
<keyword evidence="8" id="KW-1185">Reference proteome</keyword>
<comment type="subcellular location">
    <subcellularLocation>
        <location evidence="1">Cell membrane</location>
        <topology evidence="1">Multi-pass membrane protein</topology>
    </subcellularLocation>
</comment>
<dbReference type="PANTHER" id="PTHR37693">
    <property type="entry name" value="PHOSPHATIDYLGLYCEROL LYSYLTRANSFERASE"/>
    <property type="match status" value="1"/>
</dbReference>
<evidence type="ECO:0000256" key="4">
    <source>
        <dbReference type="ARBA" id="ARBA00022989"/>
    </source>
</evidence>
<keyword evidence="5 6" id="KW-0472">Membrane</keyword>
<sequence length="344" mass="35909">MQHQGGGPAHVAHGAERGARGMMRRFGTFGLGALALVLAVALPLAWGGMAALRASLDFSRAGWAGMVLLAGLAALARATRQQLLLRHLGAAPGVGVNLAASLATETAYALTPGGAGGPPASVWLLRRAGVPLPAALAVSAADPLFDALFFALALPLAALALTFETRVPALRDGAWLASGLLLLALGLVWLLRQRLLRWLCVLSRRRPRWRRAWRDLRKSLRELARGGVRLWLPQLLLATVQWCARYGVLALILISLGHALPFALLLLLQGVALHAAQWTGAPAGAGGAELALGLVLSTLMPASSAASAVLLWRIGTLLLPSLAGALAFMALGARRVQPAPSQAI</sequence>
<accession>A0A4S3KRC2</accession>
<keyword evidence="2" id="KW-1003">Cell membrane</keyword>
<evidence type="ECO:0000256" key="1">
    <source>
        <dbReference type="ARBA" id="ARBA00004651"/>
    </source>
</evidence>